<accession>A0A378N7G1</accession>
<gene>
    <name evidence="9" type="primary">ycjF_2</name>
    <name evidence="9" type="ORF">NCTC10638_03497</name>
</gene>
<comment type="similarity">
    <text evidence="2">Belongs to the UPF0283 family.</text>
</comment>
<dbReference type="Proteomes" id="UP000254802">
    <property type="component" value="Unassembled WGS sequence"/>
</dbReference>
<keyword evidence="4" id="KW-0997">Cell inner membrane</keyword>
<dbReference type="PANTHER" id="PTHR39342">
    <property type="entry name" value="UPF0283 MEMBRANE PROTEIN YCJF"/>
    <property type="match status" value="1"/>
</dbReference>
<keyword evidence="6 8" id="KW-1133">Transmembrane helix</keyword>
<dbReference type="Pfam" id="PF05128">
    <property type="entry name" value="DUF697"/>
    <property type="match status" value="1"/>
</dbReference>
<evidence type="ECO:0000256" key="3">
    <source>
        <dbReference type="ARBA" id="ARBA00022475"/>
    </source>
</evidence>
<dbReference type="InterPro" id="IPR021147">
    <property type="entry name" value="DUF697"/>
</dbReference>
<evidence type="ECO:0000256" key="5">
    <source>
        <dbReference type="ARBA" id="ARBA00022692"/>
    </source>
</evidence>
<evidence type="ECO:0000313" key="9">
    <source>
        <dbReference type="EMBL" id="STY64320.1"/>
    </source>
</evidence>
<organism evidence="9 10">
    <name type="scientific">Mannheimia haemolytica</name>
    <name type="common">Pasteurella haemolytica</name>
    <dbReference type="NCBI Taxonomy" id="75985"/>
    <lineage>
        <taxon>Bacteria</taxon>
        <taxon>Pseudomonadati</taxon>
        <taxon>Pseudomonadota</taxon>
        <taxon>Gammaproteobacteria</taxon>
        <taxon>Pasteurellales</taxon>
        <taxon>Pasteurellaceae</taxon>
        <taxon>Mannheimia</taxon>
    </lineage>
</organism>
<evidence type="ECO:0000256" key="7">
    <source>
        <dbReference type="ARBA" id="ARBA00023136"/>
    </source>
</evidence>
<evidence type="ECO:0000256" key="1">
    <source>
        <dbReference type="ARBA" id="ARBA00004429"/>
    </source>
</evidence>
<evidence type="ECO:0000256" key="4">
    <source>
        <dbReference type="ARBA" id="ARBA00022519"/>
    </source>
</evidence>
<comment type="subcellular location">
    <subcellularLocation>
        <location evidence="1">Cell inner membrane</location>
        <topology evidence="1">Multi-pass membrane protein</topology>
    </subcellularLocation>
</comment>
<keyword evidence="5 8" id="KW-0812">Transmembrane</keyword>
<name>A0A378N7G1_MANHA</name>
<evidence type="ECO:0000256" key="6">
    <source>
        <dbReference type="ARBA" id="ARBA00022989"/>
    </source>
</evidence>
<keyword evidence="3" id="KW-1003">Cell membrane</keyword>
<proteinExistence type="inferred from homology"/>
<protein>
    <submittedName>
        <fullName evidence="9">Domain of uncharacterized function (DUF697)</fullName>
    </submittedName>
</protein>
<reference evidence="9 10" key="1">
    <citation type="submission" date="2018-06" db="EMBL/GenBank/DDBJ databases">
        <authorList>
            <consortium name="Pathogen Informatics"/>
            <person name="Doyle S."/>
        </authorList>
    </citation>
    <scope>NUCLEOTIDE SEQUENCE [LARGE SCALE GENOMIC DNA]</scope>
    <source>
        <strain evidence="9 10">NCTC10638</strain>
    </source>
</reference>
<evidence type="ECO:0000256" key="2">
    <source>
        <dbReference type="ARBA" id="ARBA00008255"/>
    </source>
</evidence>
<evidence type="ECO:0000256" key="8">
    <source>
        <dbReference type="SAM" id="Phobius"/>
    </source>
</evidence>
<keyword evidence="7 8" id="KW-0472">Membrane</keyword>
<dbReference type="EMBL" id="UGPN01000002">
    <property type="protein sequence ID" value="STY64320.1"/>
    <property type="molecule type" value="Genomic_DNA"/>
</dbReference>
<evidence type="ECO:0000313" key="10">
    <source>
        <dbReference type="Proteomes" id="UP000254802"/>
    </source>
</evidence>
<feature type="transmembrane region" description="Helical" evidence="8">
    <location>
        <begin position="6"/>
        <end position="28"/>
    </location>
</feature>
<dbReference type="InterPro" id="IPR006507">
    <property type="entry name" value="UPF0283"/>
</dbReference>
<dbReference type="GO" id="GO:0005886">
    <property type="term" value="C:plasma membrane"/>
    <property type="evidence" value="ECO:0007669"/>
    <property type="project" value="UniProtKB-SubCell"/>
</dbReference>
<dbReference type="PANTHER" id="PTHR39342:SF1">
    <property type="entry name" value="UPF0283 MEMBRANE PROTEIN YCJF"/>
    <property type="match status" value="1"/>
</dbReference>
<dbReference type="AlphaFoldDB" id="A0A378N7G1"/>
<sequence length="50" mass="5210">MISRNAAENAVIVAVSPLAIVDVLLMAARNIALVNKITKAYGMELVISAA</sequence>